<evidence type="ECO:0000313" key="1">
    <source>
        <dbReference type="EMBL" id="CAH3019733.1"/>
    </source>
</evidence>
<comment type="caution">
    <text evidence="1">The sequence shown here is derived from an EMBL/GenBank/DDBJ whole genome shotgun (WGS) entry which is preliminary data.</text>
</comment>
<accession>A0ABN8LZG0</accession>
<proteinExistence type="predicted"/>
<reference evidence="1 2" key="1">
    <citation type="submission" date="2022-05" db="EMBL/GenBank/DDBJ databases">
        <authorList>
            <consortium name="Genoscope - CEA"/>
            <person name="William W."/>
        </authorList>
    </citation>
    <scope>NUCLEOTIDE SEQUENCE [LARGE SCALE GENOMIC DNA]</scope>
</reference>
<dbReference type="Proteomes" id="UP001159427">
    <property type="component" value="Unassembled WGS sequence"/>
</dbReference>
<feature type="non-terminal residue" evidence="1">
    <location>
        <position position="111"/>
    </location>
</feature>
<evidence type="ECO:0000313" key="2">
    <source>
        <dbReference type="Proteomes" id="UP001159427"/>
    </source>
</evidence>
<protein>
    <submittedName>
        <fullName evidence="1">Uncharacterized protein</fullName>
    </submittedName>
</protein>
<dbReference type="EMBL" id="CALNXI010000124">
    <property type="protein sequence ID" value="CAH3019733.1"/>
    <property type="molecule type" value="Genomic_DNA"/>
</dbReference>
<gene>
    <name evidence="1" type="ORF">PEVE_00003932</name>
</gene>
<name>A0ABN8LZG0_9CNID</name>
<sequence length="111" mass="12693">MLPKEYQDMKSTNSSRISRLCLKLLHQFPFAYASLNSSSISNVESALEENDTVTSVWAEFDNIARKHSENLKISHINPNSVGGFKFYEIKSWLLSSRFDILVIYETKIDAS</sequence>
<keyword evidence="2" id="KW-1185">Reference proteome</keyword>
<organism evidence="1 2">
    <name type="scientific">Porites evermanni</name>
    <dbReference type="NCBI Taxonomy" id="104178"/>
    <lineage>
        <taxon>Eukaryota</taxon>
        <taxon>Metazoa</taxon>
        <taxon>Cnidaria</taxon>
        <taxon>Anthozoa</taxon>
        <taxon>Hexacorallia</taxon>
        <taxon>Scleractinia</taxon>
        <taxon>Fungiina</taxon>
        <taxon>Poritidae</taxon>
        <taxon>Porites</taxon>
    </lineage>
</organism>